<comment type="similarity">
    <text evidence="1">Belongs to the bacterial solute-binding protein 1 family.</text>
</comment>
<evidence type="ECO:0000313" key="5">
    <source>
        <dbReference type="EMBL" id="BDG60406.1"/>
    </source>
</evidence>
<evidence type="ECO:0000256" key="2">
    <source>
        <dbReference type="ARBA" id="ARBA00022448"/>
    </source>
</evidence>
<dbReference type="Proteomes" id="UP001163687">
    <property type="component" value="Chromosome"/>
</dbReference>
<name>A0AA35G5Z1_9FIRM</name>
<evidence type="ECO:0000313" key="6">
    <source>
        <dbReference type="Proteomes" id="UP001163687"/>
    </source>
</evidence>
<dbReference type="Gene3D" id="3.40.190.10">
    <property type="entry name" value="Periplasmic binding protein-like II"/>
    <property type="match status" value="2"/>
</dbReference>
<dbReference type="AlphaFoldDB" id="A0AA35G5Z1"/>
<evidence type="ECO:0000256" key="1">
    <source>
        <dbReference type="ARBA" id="ARBA00008520"/>
    </source>
</evidence>
<dbReference type="PANTHER" id="PTHR43649:SF34">
    <property type="entry name" value="ABC TRANSPORTER PERIPLASMIC-BINDING PROTEIN YCJN-RELATED"/>
    <property type="match status" value="1"/>
</dbReference>
<evidence type="ECO:0000256" key="3">
    <source>
        <dbReference type="ARBA" id="ARBA00022729"/>
    </source>
</evidence>
<protein>
    <submittedName>
        <fullName evidence="5">ABC transporter substrate-binding protein</fullName>
    </submittedName>
</protein>
<sequence>MKRTLTAVLLSAAVLSLAACGGKKEAAPPAGAPQASAPAAGAGGTRETVTLRMLAMKQAAYSDASVQAMVKKFEEKNPGIKVDVTFVPYEALHDKIVTDQASGAGEFDVVLVDEIWPAEFAAAGFIRDLSDRLTPEMKEGIVPAVARILEVNGKTYGIPWILDTKFLFYNKDMLAKAGFSAPPKTWDELLEQARAIKQKGIVEYPIIWSWGQAEAVICDYTPLVYSWGGEILAPDGSPRFQSGPALEAVKWMVKTLDEKLTNPNSTSALEEDVRQVFSQGQAAFALNWTYMYALANDPKESKVAGQVGIAPFPAGPAGAYGVSGSMGLSITKSSKHPDEAWKLIEFLTSFENQKEYASESLPIWKKAFDNPDQIKAPRELVEAAKTQFASIRGRPEFVPWYNNFSLKAQVALQNILLKQKTPEAALSELAGQVESLRKS</sequence>
<dbReference type="PROSITE" id="PS51257">
    <property type="entry name" value="PROKAR_LIPOPROTEIN"/>
    <property type="match status" value="1"/>
</dbReference>
<evidence type="ECO:0000256" key="4">
    <source>
        <dbReference type="SAM" id="SignalP"/>
    </source>
</evidence>
<dbReference type="KEGG" id="cmic:caldi_14960"/>
<dbReference type="PANTHER" id="PTHR43649">
    <property type="entry name" value="ARABINOSE-BINDING PROTEIN-RELATED"/>
    <property type="match status" value="1"/>
</dbReference>
<reference evidence="5" key="1">
    <citation type="submission" date="2022-03" db="EMBL/GenBank/DDBJ databases">
        <title>Complete genome sequence of Caldinitratiruptor microaerophilus.</title>
        <authorList>
            <person name="Mukaiyama R."/>
            <person name="Nishiyama T."/>
            <person name="Ueda K."/>
        </authorList>
    </citation>
    <scope>NUCLEOTIDE SEQUENCE</scope>
    <source>
        <strain evidence="5">JCM 16183</strain>
    </source>
</reference>
<dbReference type="EMBL" id="AP025628">
    <property type="protein sequence ID" value="BDG60406.1"/>
    <property type="molecule type" value="Genomic_DNA"/>
</dbReference>
<dbReference type="CDD" id="cd14750">
    <property type="entry name" value="PBP2_TMBP"/>
    <property type="match status" value="1"/>
</dbReference>
<gene>
    <name evidence="5" type="ORF">caldi_14960</name>
</gene>
<organism evidence="5 6">
    <name type="scientific">Caldinitratiruptor microaerophilus</name>
    <dbReference type="NCBI Taxonomy" id="671077"/>
    <lineage>
        <taxon>Bacteria</taxon>
        <taxon>Bacillati</taxon>
        <taxon>Bacillota</taxon>
        <taxon>Clostridia</taxon>
        <taxon>Eubacteriales</taxon>
        <taxon>Symbiobacteriaceae</taxon>
        <taxon>Caldinitratiruptor</taxon>
    </lineage>
</organism>
<keyword evidence="2" id="KW-0813">Transport</keyword>
<feature type="signal peptide" evidence="4">
    <location>
        <begin position="1"/>
        <end position="18"/>
    </location>
</feature>
<dbReference type="InterPro" id="IPR006059">
    <property type="entry name" value="SBP"/>
</dbReference>
<dbReference type="SUPFAM" id="SSF53850">
    <property type="entry name" value="Periplasmic binding protein-like II"/>
    <property type="match status" value="1"/>
</dbReference>
<feature type="chain" id="PRO_5041361110" evidence="4">
    <location>
        <begin position="19"/>
        <end position="439"/>
    </location>
</feature>
<dbReference type="InterPro" id="IPR050490">
    <property type="entry name" value="Bact_solute-bd_prot1"/>
</dbReference>
<dbReference type="RefSeq" id="WP_264844431.1">
    <property type="nucleotide sequence ID" value="NZ_AP025628.1"/>
</dbReference>
<proteinExistence type="inferred from homology"/>
<dbReference type="Pfam" id="PF01547">
    <property type="entry name" value="SBP_bac_1"/>
    <property type="match status" value="1"/>
</dbReference>
<keyword evidence="3 4" id="KW-0732">Signal</keyword>
<accession>A0AA35G5Z1</accession>
<keyword evidence="6" id="KW-1185">Reference proteome</keyword>